<organism evidence="2">
    <name type="scientific">Flavonifractor plautii</name>
    <name type="common">Fusobacterium plautii</name>
    <dbReference type="NCBI Taxonomy" id="292800"/>
    <lineage>
        <taxon>Bacteria</taxon>
        <taxon>Bacillati</taxon>
        <taxon>Bacillota</taxon>
        <taxon>Clostridia</taxon>
        <taxon>Eubacteriales</taxon>
        <taxon>Oscillospiraceae</taxon>
        <taxon>Flavonifractor</taxon>
    </lineage>
</organism>
<accession>A0A6N3FVH7</accession>
<dbReference type="AlphaFoldDB" id="A0A6N3FVH7"/>
<dbReference type="Gene3D" id="1.10.1220.10">
    <property type="entry name" value="Met repressor-like"/>
    <property type="match status" value="1"/>
</dbReference>
<dbReference type="Pfam" id="PF03869">
    <property type="entry name" value="Arc"/>
    <property type="match status" value="1"/>
</dbReference>
<dbReference type="EMBL" id="CACRUB010000047">
    <property type="protein sequence ID" value="VYU56332.1"/>
    <property type="molecule type" value="Genomic_DNA"/>
</dbReference>
<dbReference type="InterPro" id="IPR005569">
    <property type="entry name" value="Arc_DNA-bd_dom"/>
</dbReference>
<reference evidence="2" key="1">
    <citation type="submission" date="2019-11" db="EMBL/GenBank/DDBJ databases">
        <authorList>
            <person name="Feng L."/>
        </authorList>
    </citation>
    <scope>NUCLEOTIDE SEQUENCE</scope>
    <source>
        <strain evidence="2">FplautiiLFYP42</strain>
    </source>
</reference>
<evidence type="ECO:0000313" key="2">
    <source>
        <dbReference type="EMBL" id="VYU56332.1"/>
    </source>
</evidence>
<protein>
    <recommendedName>
        <fullName evidence="1">Arc-like DNA binding domain-containing protein</fullName>
    </recommendedName>
</protein>
<proteinExistence type="predicted"/>
<dbReference type="GeneID" id="63974673"/>
<gene>
    <name evidence="2" type="ORF">FPLFYP42_02795</name>
</gene>
<name>A0A6N3FVH7_FLAPL</name>
<feature type="domain" description="Arc-like DNA binding" evidence="1">
    <location>
        <begin position="14"/>
        <end position="58"/>
    </location>
</feature>
<sequence length="61" mass="7072">MAERKAKWQNDYIARTYDRVNLTMPKGRKEVIQAKADAQGESVNAYINKAIEQRMEREAGE</sequence>
<dbReference type="InterPro" id="IPR013321">
    <property type="entry name" value="Arc_rbn_hlx_hlx"/>
</dbReference>
<evidence type="ECO:0000259" key="1">
    <source>
        <dbReference type="Pfam" id="PF03869"/>
    </source>
</evidence>
<dbReference type="SUPFAM" id="SSF47598">
    <property type="entry name" value="Ribbon-helix-helix"/>
    <property type="match status" value="1"/>
</dbReference>
<dbReference type="InterPro" id="IPR010985">
    <property type="entry name" value="Ribbon_hlx_hlx"/>
</dbReference>
<dbReference type="GO" id="GO:0003677">
    <property type="term" value="F:DNA binding"/>
    <property type="evidence" value="ECO:0007669"/>
    <property type="project" value="InterPro"/>
</dbReference>
<dbReference type="GO" id="GO:0006355">
    <property type="term" value="P:regulation of DNA-templated transcription"/>
    <property type="evidence" value="ECO:0007669"/>
    <property type="project" value="InterPro"/>
</dbReference>
<dbReference type="RefSeq" id="WP_007488408.1">
    <property type="nucleotide sequence ID" value="NZ_CACRUB010000047.1"/>
</dbReference>